<dbReference type="Pfam" id="PF06080">
    <property type="entry name" value="DUF938"/>
    <property type="match status" value="1"/>
</dbReference>
<evidence type="ECO:0000313" key="2">
    <source>
        <dbReference type="Proteomes" id="UP000076962"/>
    </source>
</evidence>
<comment type="caution">
    <text evidence="1">The sequence shown here is derived from an EMBL/GenBank/DDBJ whole genome shotgun (WGS) entry which is preliminary data.</text>
</comment>
<dbReference type="AlphaFoldDB" id="A0A176S7A5"/>
<dbReference type="EMBL" id="LUTY01000101">
    <property type="protein sequence ID" value="OAD23915.1"/>
    <property type="molecule type" value="Genomic_DNA"/>
</dbReference>
<organism evidence="1 2">
    <name type="scientific">Candidatus Thiomargarita nelsonii</name>
    <dbReference type="NCBI Taxonomy" id="1003181"/>
    <lineage>
        <taxon>Bacteria</taxon>
        <taxon>Pseudomonadati</taxon>
        <taxon>Pseudomonadota</taxon>
        <taxon>Gammaproteobacteria</taxon>
        <taxon>Thiotrichales</taxon>
        <taxon>Thiotrichaceae</taxon>
        <taxon>Thiomargarita</taxon>
    </lineage>
</organism>
<dbReference type="InterPro" id="IPR010342">
    <property type="entry name" value="DUF938"/>
</dbReference>
<reference evidence="1 2" key="1">
    <citation type="submission" date="2016-05" db="EMBL/GenBank/DDBJ databases">
        <title>Single-cell genome of chain-forming Candidatus Thiomargarita nelsonii and comparison to other large sulfur-oxidizing bacteria.</title>
        <authorList>
            <person name="Winkel M."/>
            <person name="Salman V."/>
            <person name="Woyke T."/>
            <person name="Schulz-Vogt H."/>
            <person name="Richter M."/>
            <person name="Flood B."/>
            <person name="Bailey J."/>
            <person name="Amann R."/>
            <person name="Mussmann M."/>
        </authorList>
    </citation>
    <scope>NUCLEOTIDE SEQUENCE [LARGE SCALE GENOMIC DNA]</scope>
    <source>
        <strain evidence="1 2">THI036</strain>
    </source>
</reference>
<accession>A0A176S7A5</accession>
<protein>
    <submittedName>
        <fullName evidence="1">Protein containing DUF938</fullName>
    </submittedName>
</protein>
<dbReference type="PANTHER" id="PTHR20974">
    <property type="entry name" value="UPF0585 PROTEIN CG18661"/>
    <property type="match status" value="1"/>
</dbReference>
<evidence type="ECO:0000313" key="1">
    <source>
        <dbReference type="EMBL" id="OAD23915.1"/>
    </source>
</evidence>
<dbReference type="PANTHER" id="PTHR20974:SF0">
    <property type="entry name" value="UPF0585 PROTEIN CG18661"/>
    <property type="match status" value="1"/>
</dbReference>
<dbReference type="Gene3D" id="3.40.50.150">
    <property type="entry name" value="Vaccinia Virus protein VP39"/>
    <property type="match status" value="1"/>
</dbReference>
<name>A0A176S7A5_9GAMM</name>
<sequence length="196" mass="22091">MKPYAESCDQNRDPILSVIKPLFAECKRILEIGSGTGQHAVYFTEKMPHLIWHTSDRAENHAGIKMWLDEANLLNTRLPLALDVSKDAWPKNQYDGIFSANCVHIMAKSEVQAMFAGCASVLLSGGLLVLYGPFNYGGQYSSESNAQFDLWLKERNSLSGIRDFEWLDSLANQGGMRLQGDYEMPVNNRILCWEKV</sequence>
<keyword evidence="2" id="KW-1185">Reference proteome</keyword>
<dbReference type="PATRIC" id="fig|1003181.4.peg.358"/>
<gene>
    <name evidence="1" type="ORF">THIOM_000240</name>
</gene>
<dbReference type="InterPro" id="IPR029063">
    <property type="entry name" value="SAM-dependent_MTases_sf"/>
</dbReference>
<dbReference type="SUPFAM" id="SSF53335">
    <property type="entry name" value="S-adenosyl-L-methionine-dependent methyltransferases"/>
    <property type="match status" value="1"/>
</dbReference>
<dbReference type="Proteomes" id="UP000076962">
    <property type="component" value="Unassembled WGS sequence"/>
</dbReference>
<proteinExistence type="predicted"/>